<evidence type="ECO:0000259" key="6">
    <source>
        <dbReference type="PROSITE" id="PS50022"/>
    </source>
</evidence>
<evidence type="ECO:0000256" key="1">
    <source>
        <dbReference type="ARBA" id="ARBA00007951"/>
    </source>
</evidence>
<comment type="caution">
    <text evidence="7">The sequence shown here is derived from an EMBL/GenBank/DDBJ whole genome shotgun (WGS) entry which is preliminary data.</text>
</comment>
<dbReference type="FunFam" id="3.20.20.80:FF:000052">
    <property type="entry name" value="Putative alpha-L-fucosidase 1"/>
    <property type="match status" value="1"/>
</dbReference>
<keyword evidence="3" id="KW-0732">Signal</keyword>
<dbReference type="Pfam" id="PF13287">
    <property type="entry name" value="Fn3_assoc"/>
    <property type="match status" value="1"/>
</dbReference>
<evidence type="ECO:0000256" key="5">
    <source>
        <dbReference type="ARBA" id="ARBA00023295"/>
    </source>
</evidence>
<dbReference type="Gene3D" id="3.20.20.80">
    <property type="entry name" value="Glycosidases"/>
    <property type="match status" value="1"/>
</dbReference>
<dbReference type="Proteomes" id="UP000610931">
    <property type="component" value="Unassembled WGS sequence"/>
</dbReference>
<dbReference type="InterPro" id="IPR057739">
    <property type="entry name" value="Glyco_hydro_29_N"/>
</dbReference>
<keyword evidence="8" id="KW-1185">Reference proteome</keyword>
<dbReference type="SMART" id="SM00812">
    <property type="entry name" value="Alpha_L_fucos"/>
    <property type="match status" value="1"/>
</dbReference>
<dbReference type="EC" id="3.2.1.51" evidence="2"/>
<dbReference type="SUPFAM" id="SSF49785">
    <property type="entry name" value="Galactose-binding domain-like"/>
    <property type="match status" value="2"/>
</dbReference>
<proteinExistence type="inferred from homology"/>
<name>A0A8J7IXX2_9FLAO</name>
<dbReference type="GO" id="GO:0016139">
    <property type="term" value="P:glycoside catabolic process"/>
    <property type="evidence" value="ECO:0007669"/>
    <property type="project" value="TreeGrafter"/>
</dbReference>
<keyword evidence="5" id="KW-0326">Glycosidase</keyword>
<sequence length="696" mass="79111">MKIKGFFIIVVMLLSCKTEVVEPPVPFGPLPTKSQLAWHDIEFYAFIHLTINTFTDKEWGFGDESPQLFNPTAFDAEQIVLSCKNAGMKGLVLTAKHHDGFCLWPTKTTEHNISKSPYKDGKGDIVKEIVDACRKHGLQVGMYLSPWDRNTATYGTQEYITMFRAQLTELLTNYGDVFEVWFDGANGGSGYYGGANEERKIDRLSYYDWENTFNLIYELQPNAVIFSDLGPGARWVGTEAGYSGDPCWHRYTPHGRNGNKPGIGETMYLEALNGHREGDFWIPAETNTSIRPGWFYHEHEDDKVKSPERLVKLYYESLGHGTNLILNLPPDRRGLIHENDIASLTKFKEIIDATFSTNLAEGAVISASNVRGNSPQYSADNLLDDSQQTYWTTDNDITESNLVVEFPKETEFNVINLREYIPLGQRIWGWAIDKWEDNSWKEFAKGESIGNRRLWKGALQITNKIRIRITEAPVCPALTEISVHLEPVQLAPPIIQRTETGNIKITSNGFIRYTLDGSDPTEQSAIYENEIPFEKGGTIKSKVFYKDKSSEIATSTFTHSKHLWNIIEASSSVKNREATKLIDDNERTFWQSDDRDKKRDIVIDFGEILNIKGFSVLPRQSEIKNGIITHYEFYTSLDSEKWKLAKAGEFSNIVNNPIEQFVSLDAIEKAKFIKFKAVKVYEANYARLAELGVIVD</sequence>
<evidence type="ECO:0000256" key="4">
    <source>
        <dbReference type="ARBA" id="ARBA00022801"/>
    </source>
</evidence>
<evidence type="ECO:0000313" key="8">
    <source>
        <dbReference type="Proteomes" id="UP000610931"/>
    </source>
</evidence>
<dbReference type="RefSeq" id="WP_199115378.1">
    <property type="nucleotide sequence ID" value="NZ_JAELVQ010000013.1"/>
</dbReference>
<dbReference type="EMBL" id="JAELVQ010000013">
    <property type="protein sequence ID" value="MBJ6368615.1"/>
    <property type="molecule type" value="Genomic_DNA"/>
</dbReference>
<dbReference type="AlphaFoldDB" id="A0A8J7IXX2"/>
<dbReference type="Pfam" id="PF01120">
    <property type="entry name" value="Alpha_L_fucos"/>
    <property type="match status" value="1"/>
</dbReference>
<keyword evidence="4" id="KW-0378">Hydrolase</keyword>
<dbReference type="GO" id="GO:0005764">
    <property type="term" value="C:lysosome"/>
    <property type="evidence" value="ECO:0007669"/>
    <property type="project" value="TreeGrafter"/>
</dbReference>
<dbReference type="InterPro" id="IPR000421">
    <property type="entry name" value="FA58C"/>
</dbReference>
<accession>A0A8J7IXX2</accession>
<feature type="domain" description="F5/8 type C" evidence="6">
    <location>
        <begin position="549"/>
        <end position="693"/>
    </location>
</feature>
<organism evidence="7 8">
    <name type="scientific">Snuella sedimenti</name>
    <dbReference type="NCBI Taxonomy" id="2798802"/>
    <lineage>
        <taxon>Bacteria</taxon>
        <taxon>Pseudomonadati</taxon>
        <taxon>Bacteroidota</taxon>
        <taxon>Flavobacteriia</taxon>
        <taxon>Flavobacteriales</taxon>
        <taxon>Flavobacteriaceae</taxon>
        <taxon>Snuella</taxon>
    </lineage>
</organism>
<dbReference type="PANTHER" id="PTHR10030">
    <property type="entry name" value="ALPHA-L-FUCOSIDASE"/>
    <property type="match status" value="1"/>
</dbReference>
<reference evidence="7" key="1">
    <citation type="submission" date="2020-12" db="EMBL/GenBank/DDBJ databases">
        <title>Snuella sp. nov., isolated from sediment in Incheon.</title>
        <authorList>
            <person name="Kim W."/>
        </authorList>
    </citation>
    <scope>NUCLEOTIDE SEQUENCE</scope>
    <source>
        <strain evidence="7">CAU 1569</strain>
    </source>
</reference>
<protein>
    <recommendedName>
        <fullName evidence="2">alpha-L-fucosidase</fullName>
        <ecNumber evidence="2">3.2.1.51</ecNumber>
    </recommendedName>
</protein>
<dbReference type="InterPro" id="IPR000933">
    <property type="entry name" value="Glyco_hydro_29"/>
</dbReference>
<dbReference type="InterPro" id="IPR017853">
    <property type="entry name" value="GH"/>
</dbReference>
<dbReference type="PANTHER" id="PTHR10030:SF37">
    <property type="entry name" value="ALPHA-L-FUCOSIDASE-RELATED"/>
    <property type="match status" value="1"/>
</dbReference>
<dbReference type="InterPro" id="IPR008979">
    <property type="entry name" value="Galactose-bd-like_sf"/>
</dbReference>
<gene>
    <name evidence="7" type="ORF">JF259_10995</name>
</gene>
<evidence type="ECO:0000256" key="3">
    <source>
        <dbReference type="ARBA" id="ARBA00022729"/>
    </source>
</evidence>
<dbReference type="PROSITE" id="PS50022">
    <property type="entry name" value="FA58C_3"/>
    <property type="match status" value="1"/>
</dbReference>
<dbReference type="GO" id="GO:0006004">
    <property type="term" value="P:fucose metabolic process"/>
    <property type="evidence" value="ECO:0007669"/>
    <property type="project" value="TreeGrafter"/>
</dbReference>
<dbReference type="Pfam" id="PF00754">
    <property type="entry name" value="F5_F8_type_C"/>
    <property type="match status" value="1"/>
</dbReference>
<dbReference type="GO" id="GO:0004560">
    <property type="term" value="F:alpha-L-fucosidase activity"/>
    <property type="evidence" value="ECO:0007669"/>
    <property type="project" value="InterPro"/>
</dbReference>
<comment type="similarity">
    <text evidence="1">Belongs to the glycosyl hydrolase 29 family.</text>
</comment>
<dbReference type="Gene3D" id="2.60.120.260">
    <property type="entry name" value="Galactose-binding domain-like"/>
    <property type="match status" value="2"/>
</dbReference>
<evidence type="ECO:0000256" key="2">
    <source>
        <dbReference type="ARBA" id="ARBA00012662"/>
    </source>
</evidence>
<dbReference type="SUPFAM" id="SSF51445">
    <property type="entry name" value="(Trans)glycosidases"/>
    <property type="match status" value="1"/>
</dbReference>
<dbReference type="InterPro" id="IPR026876">
    <property type="entry name" value="Fn3_assoc_repeat"/>
</dbReference>
<evidence type="ECO:0000313" key="7">
    <source>
        <dbReference type="EMBL" id="MBJ6368615.1"/>
    </source>
</evidence>
<dbReference type="PROSITE" id="PS51257">
    <property type="entry name" value="PROKAR_LIPOPROTEIN"/>
    <property type="match status" value="1"/>
</dbReference>